<dbReference type="Proteomes" id="UP000246702">
    <property type="component" value="Unassembled WGS sequence"/>
</dbReference>
<dbReference type="EMBL" id="MSFK01000007">
    <property type="protein sequence ID" value="PWY93147.1"/>
    <property type="molecule type" value="Genomic_DNA"/>
</dbReference>
<dbReference type="AlphaFoldDB" id="A0A317X6F7"/>
<dbReference type="Pfam" id="PF12937">
    <property type="entry name" value="F-box-like"/>
    <property type="match status" value="1"/>
</dbReference>
<dbReference type="InterPro" id="IPR032675">
    <property type="entry name" value="LRR_dom_sf"/>
</dbReference>
<dbReference type="RefSeq" id="XP_025469908.1">
    <property type="nucleotide sequence ID" value="XM_025613734.1"/>
</dbReference>
<dbReference type="PROSITE" id="PS50181">
    <property type="entry name" value="FBOX"/>
    <property type="match status" value="1"/>
</dbReference>
<dbReference type="InterPro" id="IPR036047">
    <property type="entry name" value="F-box-like_dom_sf"/>
</dbReference>
<sequence length="446" mass="51307">MALGQLPMEMILELLPYLTPHDYFQLVLVCKSWYDLFIPHIYHRVMLPLNDFSAASYGQVCGGTDLPVRRLTHAVIEKPALARLIHSLEICFSVCEGGGHREPHKDEDAWLALLLVQVRNLEILKIALGEEKIEYGLNKTRTSSVHFEWVIHWASMPRLGILPKLSHVSLIHGPAPWTIGTVGKGVALHRLIPFLRIPSMRELYVINPGDRVPLKLPKDVMFPVKHLDIAWPQEPLRNLPRLVERCPELESFTLEQDYWHDETTHSLLDLSRLYQPLRVSRSSIRHLNLTFNGIRAWQDAEMPRPTFLGTLSDFSNLDSVHMRWSDLLPFRGQAAYHPITSLSELLPSSLRHLHINDCLVQCMLALSCTLLRRVNIRFAMFVQQTGHGCLHCLMHHWRPSWPHQEIAAGTRLYRLHRDFNAFGVSLFICPAAMCVPFARDYAIRKK</sequence>
<keyword evidence="1" id="KW-0812">Transmembrane</keyword>
<accession>A0A317X6F7</accession>
<feature type="domain" description="F-box" evidence="2">
    <location>
        <begin position="1"/>
        <end position="45"/>
    </location>
</feature>
<dbReference type="InterPro" id="IPR001810">
    <property type="entry name" value="F-box_dom"/>
</dbReference>
<organism evidence="3 4">
    <name type="scientific">Aspergillus sclerotioniger CBS 115572</name>
    <dbReference type="NCBI Taxonomy" id="1450535"/>
    <lineage>
        <taxon>Eukaryota</taxon>
        <taxon>Fungi</taxon>
        <taxon>Dikarya</taxon>
        <taxon>Ascomycota</taxon>
        <taxon>Pezizomycotina</taxon>
        <taxon>Eurotiomycetes</taxon>
        <taxon>Eurotiomycetidae</taxon>
        <taxon>Eurotiales</taxon>
        <taxon>Aspergillaceae</taxon>
        <taxon>Aspergillus</taxon>
        <taxon>Aspergillus subgen. Circumdati</taxon>
    </lineage>
</organism>
<keyword evidence="1" id="KW-0472">Membrane</keyword>
<evidence type="ECO:0000313" key="4">
    <source>
        <dbReference type="Proteomes" id="UP000246702"/>
    </source>
</evidence>
<dbReference type="SUPFAM" id="SSF81383">
    <property type="entry name" value="F-box domain"/>
    <property type="match status" value="1"/>
</dbReference>
<proteinExistence type="predicted"/>
<evidence type="ECO:0000313" key="3">
    <source>
        <dbReference type="EMBL" id="PWY93147.1"/>
    </source>
</evidence>
<dbReference type="GeneID" id="37115877"/>
<dbReference type="CDD" id="cd09917">
    <property type="entry name" value="F-box_SF"/>
    <property type="match status" value="1"/>
</dbReference>
<protein>
    <recommendedName>
        <fullName evidence="2">F-box domain-containing protein</fullName>
    </recommendedName>
</protein>
<dbReference type="OrthoDB" id="5130616at2759"/>
<name>A0A317X6F7_9EURO</name>
<evidence type="ECO:0000256" key="1">
    <source>
        <dbReference type="SAM" id="Phobius"/>
    </source>
</evidence>
<evidence type="ECO:0000259" key="2">
    <source>
        <dbReference type="PROSITE" id="PS50181"/>
    </source>
</evidence>
<dbReference type="SUPFAM" id="SSF52047">
    <property type="entry name" value="RNI-like"/>
    <property type="match status" value="1"/>
</dbReference>
<gene>
    <name evidence="3" type="ORF">BO94DRAFT_554692</name>
</gene>
<dbReference type="InterPro" id="IPR056867">
    <property type="entry name" value="LRR_15"/>
</dbReference>
<feature type="transmembrane region" description="Helical" evidence="1">
    <location>
        <begin position="419"/>
        <end position="438"/>
    </location>
</feature>
<dbReference type="Pfam" id="PF24969">
    <property type="entry name" value="LRR_15"/>
    <property type="match status" value="1"/>
</dbReference>
<comment type="caution">
    <text evidence="3">The sequence shown here is derived from an EMBL/GenBank/DDBJ whole genome shotgun (WGS) entry which is preliminary data.</text>
</comment>
<keyword evidence="1" id="KW-1133">Transmembrane helix</keyword>
<keyword evidence="4" id="KW-1185">Reference proteome</keyword>
<dbReference type="STRING" id="1450535.A0A317X6F7"/>
<dbReference type="Gene3D" id="3.80.10.10">
    <property type="entry name" value="Ribonuclease Inhibitor"/>
    <property type="match status" value="1"/>
</dbReference>
<reference evidence="3 4" key="1">
    <citation type="submission" date="2016-12" db="EMBL/GenBank/DDBJ databases">
        <title>The genomes of Aspergillus section Nigri reveals drivers in fungal speciation.</title>
        <authorList>
            <consortium name="DOE Joint Genome Institute"/>
            <person name="Vesth T.C."/>
            <person name="Nybo J."/>
            <person name="Theobald S."/>
            <person name="Brandl J."/>
            <person name="Frisvad J.C."/>
            <person name="Nielsen K.F."/>
            <person name="Lyhne E.K."/>
            <person name="Kogle M.E."/>
            <person name="Kuo A."/>
            <person name="Riley R."/>
            <person name="Clum A."/>
            <person name="Nolan M."/>
            <person name="Lipzen A."/>
            <person name="Salamov A."/>
            <person name="Henrissat B."/>
            <person name="Wiebenga A."/>
            <person name="De Vries R.P."/>
            <person name="Grigoriev I.V."/>
            <person name="Mortensen U.H."/>
            <person name="Andersen M.R."/>
            <person name="Baker S.E."/>
        </authorList>
    </citation>
    <scope>NUCLEOTIDE SEQUENCE [LARGE SCALE GENOMIC DNA]</scope>
    <source>
        <strain evidence="3 4">CBS 115572</strain>
    </source>
</reference>